<proteinExistence type="inferred from homology"/>
<dbReference type="GO" id="GO:0008643">
    <property type="term" value="P:carbohydrate transport"/>
    <property type="evidence" value="ECO:0007669"/>
    <property type="project" value="InterPro"/>
</dbReference>
<feature type="signal peptide" evidence="2">
    <location>
        <begin position="1"/>
        <end position="26"/>
    </location>
</feature>
<dbReference type="Proteomes" id="UP001139447">
    <property type="component" value="Unassembled WGS sequence"/>
</dbReference>
<comment type="caution">
    <text evidence="3">The sequence shown here is derived from an EMBL/GenBank/DDBJ whole genome shotgun (WGS) entry which is preliminary data.</text>
</comment>
<keyword evidence="4" id="KW-1185">Reference proteome</keyword>
<dbReference type="EMBL" id="JALGBI010000001">
    <property type="protein sequence ID" value="MCJ0761736.1"/>
    <property type="molecule type" value="Genomic_DNA"/>
</dbReference>
<dbReference type="InterPro" id="IPR038673">
    <property type="entry name" value="OprB_sf"/>
</dbReference>
<gene>
    <name evidence="3" type="ORF">MMF98_00810</name>
</gene>
<dbReference type="RefSeq" id="WP_243303066.1">
    <property type="nucleotide sequence ID" value="NZ_JALGBI010000001.1"/>
</dbReference>
<sequence length="454" mass="50063">MTRKTSAYRWSGALFLIAACAHSAWASTENEPQDEPALGFHAQATYIWQAKPAFEARYSGPNSLKTSRERSYSLTATGDLGLRLWQGGQLHFNPEAAQGVPLSNLTGAGGISNGELARTSGPDLTLYKARLFLQQRWNAGGELETIDPDFNELGGKATARRWTLTVGNFSLLDYFDNNPYAKDPREQFMNWSFLTHGAWDYAADARGYTIGAIIEYRTPQWSVRAGRVMMPRESNGLPLDWQLRRHYGDQIEVESDLPVALPAGPMRARLLLFRNRASMGSFSDALAVANGGVPDVADVRRDQTKTGWGLTLEAPLGPDAGLFLRTSRNNGQAETFAFTEIDGQTSVGGQFTGAAWGRANDRVGVALAVNTISQSHRRYLAAGGLGFFLGDGALNYAPERVFETYYRWVLPELSTRAGRIQSALSVGFQRITNPGYNQDRGPVNVYSVRWHSEF</sequence>
<dbReference type="InterPro" id="IPR007049">
    <property type="entry name" value="Carb-sel_porin_OprB"/>
</dbReference>
<dbReference type="AlphaFoldDB" id="A0A9X2AP69"/>
<dbReference type="GO" id="GO:0015288">
    <property type="term" value="F:porin activity"/>
    <property type="evidence" value="ECO:0007669"/>
    <property type="project" value="InterPro"/>
</dbReference>
<dbReference type="Gene3D" id="2.40.160.180">
    <property type="entry name" value="Carbohydrate-selective porin OprB"/>
    <property type="match status" value="1"/>
</dbReference>
<evidence type="ECO:0000313" key="3">
    <source>
        <dbReference type="EMBL" id="MCJ0761736.1"/>
    </source>
</evidence>
<dbReference type="PROSITE" id="PS51257">
    <property type="entry name" value="PROKAR_LIPOPROTEIN"/>
    <property type="match status" value="1"/>
</dbReference>
<keyword evidence="2" id="KW-0732">Signal</keyword>
<evidence type="ECO:0000256" key="2">
    <source>
        <dbReference type="RuleBase" id="RU363072"/>
    </source>
</evidence>
<reference evidence="3" key="1">
    <citation type="submission" date="2022-03" db="EMBL/GenBank/DDBJ databases">
        <authorList>
            <person name="Woo C.Y."/>
        </authorList>
    </citation>
    <scope>NUCLEOTIDE SEQUENCE</scope>
    <source>
        <strain evidence="3">CYS-02</strain>
    </source>
</reference>
<feature type="chain" id="PRO_5041014068" evidence="2">
    <location>
        <begin position="27"/>
        <end position="454"/>
    </location>
</feature>
<dbReference type="GO" id="GO:0016020">
    <property type="term" value="C:membrane"/>
    <property type="evidence" value="ECO:0007669"/>
    <property type="project" value="InterPro"/>
</dbReference>
<dbReference type="Pfam" id="PF04966">
    <property type="entry name" value="OprB"/>
    <property type="match status" value="1"/>
</dbReference>
<protein>
    <submittedName>
        <fullName evidence="3">Carbohydrate porin</fullName>
    </submittedName>
</protein>
<name>A0A9X2AP69_9BURK</name>
<organism evidence="3 4">
    <name type="scientific">Variovorax terrae</name>
    <dbReference type="NCBI Taxonomy" id="2923278"/>
    <lineage>
        <taxon>Bacteria</taxon>
        <taxon>Pseudomonadati</taxon>
        <taxon>Pseudomonadota</taxon>
        <taxon>Betaproteobacteria</taxon>
        <taxon>Burkholderiales</taxon>
        <taxon>Comamonadaceae</taxon>
        <taxon>Variovorax</taxon>
    </lineage>
</organism>
<evidence type="ECO:0000313" key="4">
    <source>
        <dbReference type="Proteomes" id="UP001139447"/>
    </source>
</evidence>
<comment type="similarity">
    <text evidence="1 2">Belongs to the OprB family.</text>
</comment>
<accession>A0A9X2AP69</accession>
<evidence type="ECO:0000256" key="1">
    <source>
        <dbReference type="ARBA" id="ARBA00008769"/>
    </source>
</evidence>